<dbReference type="KEGG" id="aplc:110987712"/>
<dbReference type="RefSeq" id="XP_022106394.1">
    <property type="nucleotide sequence ID" value="XM_022250702.1"/>
</dbReference>
<dbReference type="InterPro" id="IPR000719">
    <property type="entry name" value="Prot_kinase_dom"/>
</dbReference>
<dbReference type="PROSITE" id="PS00107">
    <property type="entry name" value="PROTEIN_KINASE_ATP"/>
    <property type="match status" value="1"/>
</dbReference>
<dbReference type="SUPFAM" id="SSF48726">
    <property type="entry name" value="Immunoglobulin"/>
    <property type="match status" value="2"/>
</dbReference>
<feature type="domain" description="Protein kinase" evidence="21">
    <location>
        <begin position="321"/>
        <end position="602"/>
    </location>
</feature>
<evidence type="ECO:0000256" key="6">
    <source>
        <dbReference type="ARBA" id="ARBA00022777"/>
    </source>
</evidence>
<dbReference type="Gene3D" id="3.30.200.20">
    <property type="entry name" value="Phosphorylase Kinase, domain 1"/>
    <property type="match status" value="1"/>
</dbReference>
<evidence type="ECO:0000313" key="23">
    <source>
        <dbReference type="Proteomes" id="UP000694845"/>
    </source>
</evidence>
<gene>
    <name evidence="24" type="primary">LOC110987712</name>
</gene>
<dbReference type="Pfam" id="PF07714">
    <property type="entry name" value="PK_Tyr_Ser-Thr"/>
    <property type="match status" value="1"/>
</dbReference>
<evidence type="ECO:0000256" key="13">
    <source>
        <dbReference type="ARBA" id="ARBA00023180"/>
    </source>
</evidence>
<keyword evidence="6" id="KW-0418">Kinase</keyword>
<evidence type="ECO:0000313" key="24">
    <source>
        <dbReference type="RefSeq" id="XP_022106394.1"/>
    </source>
</evidence>
<dbReference type="SUPFAM" id="SSF56112">
    <property type="entry name" value="Protein kinase-like (PK-like)"/>
    <property type="match status" value="1"/>
</dbReference>
<comment type="catalytic activity">
    <reaction evidence="14">
        <text>L-tyrosyl-[protein] + ATP = O-phospho-L-tyrosyl-[protein] + ADP + H(+)</text>
        <dbReference type="Rhea" id="RHEA:10596"/>
        <dbReference type="Rhea" id="RHEA-COMP:10136"/>
        <dbReference type="Rhea" id="RHEA-COMP:20101"/>
        <dbReference type="ChEBI" id="CHEBI:15378"/>
        <dbReference type="ChEBI" id="CHEBI:30616"/>
        <dbReference type="ChEBI" id="CHEBI:46858"/>
        <dbReference type="ChEBI" id="CHEBI:61978"/>
        <dbReference type="ChEBI" id="CHEBI:456216"/>
        <dbReference type="EC" id="2.7.10.1"/>
    </reaction>
</comment>
<dbReference type="GO" id="GO:0005886">
    <property type="term" value="C:plasma membrane"/>
    <property type="evidence" value="ECO:0007669"/>
    <property type="project" value="TreeGrafter"/>
</dbReference>
<dbReference type="GeneID" id="110987712"/>
<evidence type="ECO:0000256" key="16">
    <source>
        <dbReference type="PIRSR" id="PIRSR000615-2"/>
    </source>
</evidence>
<dbReference type="PROSITE" id="PS50835">
    <property type="entry name" value="IG_LIKE"/>
    <property type="match status" value="2"/>
</dbReference>
<dbReference type="GO" id="GO:0046872">
    <property type="term" value="F:metal ion binding"/>
    <property type="evidence" value="ECO:0007669"/>
    <property type="project" value="UniProtKB-KW"/>
</dbReference>
<keyword evidence="23" id="KW-1185">Reference proteome</keyword>
<dbReference type="Gene3D" id="1.10.510.10">
    <property type="entry name" value="Transferase(Phosphotransferase) domain 1"/>
    <property type="match status" value="1"/>
</dbReference>
<dbReference type="PROSITE" id="PS00109">
    <property type="entry name" value="PROTEIN_KINASE_TYR"/>
    <property type="match status" value="1"/>
</dbReference>
<feature type="domain" description="Ig-like" evidence="22">
    <location>
        <begin position="111"/>
        <end position="219"/>
    </location>
</feature>
<dbReference type="InterPro" id="IPR013162">
    <property type="entry name" value="CD80_C2-set"/>
</dbReference>
<dbReference type="Pfam" id="PF08205">
    <property type="entry name" value="C2-set_2"/>
    <property type="match status" value="1"/>
</dbReference>
<evidence type="ECO:0000256" key="18">
    <source>
        <dbReference type="PROSITE-ProRule" id="PRU10141"/>
    </source>
</evidence>
<dbReference type="GO" id="GO:0005524">
    <property type="term" value="F:ATP binding"/>
    <property type="evidence" value="ECO:0007669"/>
    <property type="project" value="UniProtKB-UniRule"/>
</dbReference>
<keyword evidence="13" id="KW-0325">Glycoprotein</keyword>
<evidence type="ECO:0000259" key="21">
    <source>
        <dbReference type="PROSITE" id="PS50011"/>
    </source>
</evidence>
<evidence type="ECO:0000256" key="11">
    <source>
        <dbReference type="ARBA" id="ARBA00023157"/>
    </source>
</evidence>
<dbReference type="PIRSF" id="PIRSF000615">
    <property type="entry name" value="TyrPK_CSF1-R"/>
    <property type="match status" value="1"/>
</dbReference>
<evidence type="ECO:0000259" key="22">
    <source>
        <dbReference type="PROSITE" id="PS50835"/>
    </source>
</evidence>
<dbReference type="Proteomes" id="UP000694845">
    <property type="component" value="Unplaced"/>
</dbReference>
<dbReference type="InterPro" id="IPR020635">
    <property type="entry name" value="Tyr_kinase_cat_dom"/>
</dbReference>
<dbReference type="PROSITE" id="PS50011">
    <property type="entry name" value="PROTEIN_KINASE_DOM"/>
    <property type="match status" value="1"/>
</dbReference>
<keyword evidence="7 16" id="KW-0067">ATP-binding</keyword>
<keyword evidence="9" id="KW-0472">Membrane</keyword>
<feature type="binding site" evidence="17">
    <location>
        <position position="465"/>
    </location>
    <ligand>
        <name>Mg(2+)</name>
        <dbReference type="ChEBI" id="CHEBI:18420"/>
    </ligand>
</feature>
<feature type="binding site" evidence="16 18">
    <location>
        <position position="355"/>
    </location>
    <ligand>
        <name>ATP</name>
        <dbReference type="ChEBI" id="CHEBI:30616"/>
    </ligand>
</feature>
<dbReference type="OrthoDB" id="9976756at2759"/>
<evidence type="ECO:0000256" key="15">
    <source>
        <dbReference type="PIRSR" id="PIRSR000615-1"/>
    </source>
</evidence>
<dbReference type="InterPro" id="IPR050122">
    <property type="entry name" value="RTK"/>
</dbReference>
<proteinExistence type="predicted"/>
<keyword evidence="11" id="KW-1015">Disulfide bond</keyword>
<feature type="binding site" evidence="17">
    <location>
        <position position="478"/>
    </location>
    <ligand>
        <name>Mg(2+)</name>
        <dbReference type="ChEBI" id="CHEBI:18420"/>
    </ligand>
</feature>
<keyword evidence="5 16" id="KW-0547">Nucleotide-binding</keyword>
<evidence type="ECO:0000256" key="9">
    <source>
        <dbReference type="ARBA" id="ARBA00023136"/>
    </source>
</evidence>
<dbReference type="Gene3D" id="2.60.40.10">
    <property type="entry name" value="Immunoglobulins"/>
    <property type="match status" value="1"/>
</dbReference>
<dbReference type="PANTHER" id="PTHR24416:SF621">
    <property type="entry name" value="TYROSINE KINASE RECEPTOR CAD96CA"/>
    <property type="match status" value="1"/>
</dbReference>
<dbReference type="AlphaFoldDB" id="A0A8B7ZLQ7"/>
<dbReference type="GO" id="GO:0007169">
    <property type="term" value="P:cell surface receptor protein tyrosine kinase signaling pathway"/>
    <property type="evidence" value="ECO:0007669"/>
    <property type="project" value="TreeGrafter"/>
</dbReference>
<feature type="region of interest" description="Disordered" evidence="19">
    <location>
        <begin position="165"/>
        <end position="189"/>
    </location>
</feature>
<keyword evidence="3" id="KW-0808">Transferase</keyword>
<dbReference type="EC" id="2.7.10.1" evidence="2"/>
<comment type="subcellular location">
    <subcellularLocation>
        <location evidence="1">Membrane</location>
        <topology evidence="1">Single-pass membrane protein</topology>
    </subcellularLocation>
</comment>
<accession>A0A8B7ZLQ7</accession>
<dbReference type="InterPro" id="IPR017441">
    <property type="entry name" value="Protein_kinase_ATP_BS"/>
</dbReference>
<organism evidence="23 24">
    <name type="scientific">Acanthaster planci</name>
    <name type="common">Crown-of-thorns starfish</name>
    <dbReference type="NCBI Taxonomy" id="133434"/>
    <lineage>
        <taxon>Eukaryota</taxon>
        <taxon>Metazoa</taxon>
        <taxon>Echinodermata</taxon>
        <taxon>Eleutherozoa</taxon>
        <taxon>Asterozoa</taxon>
        <taxon>Asteroidea</taxon>
        <taxon>Valvatacea</taxon>
        <taxon>Valvatida</taxon>
        <taxon>Acanthasteridae</taxon>
        <taxon>Acanthaster</taxon>
    </lineage>
</organism>
<keyword evidence="8" id="KW-1133">Transmembrane helix</keyword>
<sequence length="613" mass="69483">MASSLHLALFAVFSLSNLCSCSTQDIILTSKSQFITQGQETVFTCTVSDSIPKSSLVSWKLDDRLLNSTELNLKKQFEITLILNISALTLMCSLNPEGKNATLRIEFTDLPNNVTLEVNTTHFCESDKACRADVTIGRTYQFTCNASGSNPASNITWLITMNGPGETEERSIPADWSRSQKHENTSWDTSSQMNLQVFSHHKKISCRVRLRGKTAREISMLLNKTEHEIEKPITTHRTETVGHYTVRQNAIIFPTAAALFTFVVIATVLKIRLKQNWRNYKEDENLEMDEQQNVQEDEGASRECNEFRTDHRDFNFSRAKLALYEVLGSGNFGQVYRATADGIYNSGVQSVVAVKIIKPSADADVVAEFRKEIEIQEGLTKHPNIVSMLGYCIEKEPFYLILEYLPRGNLQKYLRGRKDAWRDNTTEGDIPACPFQLLTFASQVACGMDYLSTMGCIHRDLATRNVLLSEDLVCKLSDFGLARDVSETEQYEKTSLGLIPVRWLALECLVENVYTTMSDVWSFGVLLWEIVTLGAHPYRGMSANEIIDALVEGFRLPTPLHCNNQLYNVMKECWRVSPSRRPSFYNLKKILDIMIPDAQVYLEMESFVADKYT</sequence>
<keyword evidence="12" id="KW-0675">Receptor</keyword>
<dbReference type="FunFam" id="1.10.510.10:FF:000554">
    <property type="entry name" value="Predicted protein"/>
    <property type="match status" value="1"/>
</dbReference>
<dbReference type="CDD" id="cd00192">
    <property type="entry name" value="PTKc"/>
    <property type="match status" value="1"/>
</dbReference>
<feature type="domain" description="Ig-like" evidence="22">
    <location>
        <begin position="24"/>
        <end position="108"/>
    </location>
</feature>
<evidence type="ECO:0000256" key="20">
    <source>
        <dbReference type="SAM" id="SignalP"/>
    </source>
</evidence>
<dbReference type="InterPro" id="IPR007110">
    <property type="entry name" value="Ig-like_dom"/>
</dbReference>
<feature type="binding site" evidence="16">
    <location>
        <position position="464"/>
    </location>
    <ligand>
        <name>ATP</name>
        <dbReference type="ChEBI" id="CHEBI:30616"/>
    </ligand>
</feature>
<reference evidence="24" key="1">
    <citation type="submission" date="2025-08" db="UniProtKB">
        <authorList>
            <consortium name="RefSeq"/>
        </authorList>
    </citation>
    <scope>IDENTIFICATION</scope>
</reference>
<dbReference type="GO" id="GO:0043235">
    <property type="term" value="C:receptor complex"/>
    <property type="evidence" value="ECO:0007669"/>
    <property type="project" value="TreeGrafter"/>
</dbReference>
<dbReference type="PRINTS" id="PR00109">
    <property type="entry name" value="TYRKINASE"/>
</dbReference>
<evidence type="ECO:0000256" key="2">
    <source>
        <dbReference type="ARBA" id="ARBA00011902"/>
    </source>
</evidence>
<dbReference type="InterPro" id="IPR011009">
    <property type="entry name" value="Kinase-like_dom_sf"/>
</dbReference>
<protein>
    <recommendedName>
        <fullName evidence="2">receptor protein-tyrosine kinase</fullName>
        <ecNumber evidence="2">2.7.10.1</ecNumber>
    </recommendedName>
</protein>
<feature type="chain" id="PRO_5034697571" description="receptor protein-tyrosine kinase" evidence="20">
    <location>
        <begin position="22"/>
        <end position="613"/>
    </location>
</feature>
<keyword evidence="4" id="KW-0812">Transmembrane</keyword>
<evidence type="ECO:0000256" key="3">
    <source>
        <dbReference type="ARBA" id="ARBA00022679"/>
    </source>
</evidence>
<evidence type="ECO:0000256" key="17">
    <source>
        <dbReference type="PIRSR" id="PIRSR000615-3"/>
    </source>
</evidence>
<feature type="active site" description="Proton acceptor" evidence="15">
    <location>
        <position position="460"/>
    </location>
</feature>
<evidence type="ECO:0000256" key="19">
    <source>
        <dbReference type="SAM" id="MobiDB-lite"/>
    </source>
</evidence>
<dbReference type="PANTHER" id="PTHR24416">
    <property type="entry name" value="TYROSINE-PROTEIN KINASE RECEPTOR"/>
    <property type="match status" value="1"/>
</dbReference>
<dbReference type="InterPro" id="IPR001245">
    <property type="entry name" value="Ser-Thr/Tyr_kinase_cat_dom"/>
</dbReference>
<feature type="binding site" evidence="16">
    <location>
        <begin position="328"/>
        <end position="335"/>
    </location>
    <ligand>
        <name>ATP</name>
        <dbReference type="ChEBI" id="CHEBI:30616"/>
    </ligand>
</feature>
<evidence type="ECO:0000256" key="7">
    <source>
        <dbReference type="ARBA" id="ARBA00022840"/>
    </source>
</evidence>
<evidence type="ECO:0000256" key="14">
    <source>
        <dbReference type="ARBA" id="ARBA00051243"/>
    </source>
</evidence>
<keyword evidence="17" id="KW-0479">Metal-binding</keyword>
<dbReference type="GO" id="GO:0004714">
    <property type="term" value="F:transmembrane receptor protein tyrosine kinase activity"/>
    <property type="evidence" value="ECO:0007669"/>
    <property type="project" value="UniProtKB-EC"/>
</dbReference>
<evidence type="ECO:0000256" key="12">
    <source>
        <dbReference type="ARBA" id="ARBA00023170"/>
    </source>
</evidence>
<evidence type="ECO:0000256" key="1">
    <source>
        <dbReference type="ARBA" id="ARBA00004167"/>
    </source>
</evidence>
<keyword evidence="10" id="KW-0829">Tyrosine-protein kinase</keyword>
<evidence type="ECO:0000256" key="8">
    <source>
        <dbReference type="ARBA" id="ARBA00022989"/>
    </source>
</evidence>
<evidence type="ECO:0000256" key="10">
    <source>
        <dbReference type="ARBA" id="ARBA00023137"/>
    </source>
</evidence>
<dbReference type="InterPro" id="IPR036179">
    <property type="entry name" value="Ig-like_dom_sf"/>
</dbReference>
<dbReference type="InterPro" id="IPR008266">
    <property type="entry name" value="Tyr_kinase_AS"/>
</dbReference>
<keyword evidence="17" id="KW-0460">Magnesium</keyword>
<keyword evidence="20" id="KW-0732">Signal</keyword>
<feature type="compositionally biased region" description="Basic and acidic residues" evidence="19">
    <location>
        <begin position="167"/>
        <end position="185"/>
    </location>
</feature>
<dbReference type="SMART" id="SM00219">
    <property type="entry name" value="TyrKc"/>
    <property type="match status" value="1"/>
</dbReference>
<feature type="signal peptide" evidence="20">
    <location>
        <begin position="1"/>
        <end position="21"/>
    </location>
</feature>
<evidence type="ECO:0000256" key="5">
    <source>
        <dbReference type="ARBA" id="ARBA00022741"/>
    </source>
</evidence>
<evidence type="ECO:0000256" key="4">
    <source>
        <dbReference type="ARBA" id="ARBA00022692"/>
    </source>
</evidence>
<name>A0A8B7ZLQ7_ACAPL</name>
<dbReference type="InterPro" id="IPR013783">
    <property type="entry name" value="Ig-like_fold"/>
</dbReference>